<protein>
    <submittedName>
        <fullName evidence="1">Uncharacterized protein phtO</fullName>
    </submittedName>
</protein>
<dbReference type="InterPro" id="IPR002591">
    <property type="entry name" value="Phosphodiest/P_Trfase"/>
</dbReference>
<dbReference type="SUPFAM" id="SSF53649">
    <property type="entry name" value="Alkaline phosphatase-like"/>
    <property type="match status" value="1"/>
</dbReference>
<dbReference type="InterPro" id="IPR017850">
    <property type="entry name" value="Alkaline_phosphatase_core_sf"/>
</dbReference>
<dbReference type="AlphaFoldDB" id="E5AWZ9"/>
<dbReference type="RefSeq" id="WP_419747021.1">
    <property type="nucleotide sequence ID" value="NZ_JBBAXD010000015.1"/>
</dbReference>
<reference evidence="1" key="2">
    <citation type="journal article" date="2011" name="Res. Microbiol.">
        <title>Variation in conservation of the cluster for biosynthesis of the phytotoxin phaseolotoxin in Pseudomonas syringae suggests at least two events in horizontal acquisition.</title>
        <authorList>
            <person name="Murillo J."/>
            <person name="Bardaji L."/>
            <person name="Navarro de la Fuente L."/>
            <person name="Elena Fuhrer M.A."/>
            <person name="Aguilera S."/>
            <person name="Alvarez-Morales A."/>
        </authorList>
    </citation>
    <scope>NUCLEOTIDE SEQUENCE</scope>
    <source>
        <strain evidence="1">CFBP3388</strain>
    </source>
</reference>
<accession>E5AWZ9</accession>
<proteinExistence type="predicted"/>
<dbReference type="EMBL" id="FR691727">
    <property type="protein sequence ID" value="CBX20941.1"/>
    <property type="molecule type" value="Genomic_DNA"/>
</dbReference>
<dbReference type="Gene3D" id="3.40.720.10">
    <property type="entry name" value="Alkaline Phosphatase, subunit A"/>
    <property type="match status" value="2"/>
</dbReference>
<name>E5AWZ9_PSESY</name>
<sequence length="539" mass="58850">MSGRSLLWLLVDGLSRDLYQRLRNRMSVQANHAATLEPMFPNCQTPPSLFSIWSGESAAHHGLTGYEIPEAVAGNPAQCREAFQAWPRESLMAWDHFAQAGRTVRTCGVPFVQPERLGAQLLSHTEVYLNPVLPLSIVRTDECLQCEALGLSFRVHADGLEIVLVDEQGEQVRIALGETRHLLLAPEIPVSTAGEGHRAVAVRAILVDKQLCLCVFGFQPVRVHGSKAGERRRQLMNRAYVAGNPGKLYAVGELGARLNEGGSGAAELVLLDLLDSVHQSFLADIIVALEANDADLTVAYYPVIDLVGHQLMRYLEEASTPPSLLEAIEQQIARWLDQLFASCQTATGKETRFIAHSDHGMQPIYWDVRPNRLFLDRGWLATDAQGNIDARRSSVFFHPAENGLLVLRREPAGSGLLDAPQVLTALQAAFAELSEGGFALLQGPAAVLGPGWRSDLYLQPPPGVRVRSDHTGALIESSRKGGDHSVWSDATSLKGVLLELGAAPSRPWPQPLCLEQLLPRLLNEFSISNPLTASGISWQ</sequence>
<gene>
    <name evidence="1" type="primary">phtO</name>
</gene>
<dbReference type="Pfam" id="PF01663">
    <property type="entry name" value="Phosphodiest"/>
    <property type="match status" value="1"/>
</dbReference>
<evidence type="ECO:0000313" key="1">
    <source>
        <dbReference type="EMBL" id="CBX20941.1"/>
    </source>
</evidence>
<reference evidence="1" key="1">
    <citation type="journal article" date="2007" name="J. Bacteriol.">
        <title>Functional characterization of the gene cluster from Pseudomonas syringae pv. phaseolicola NPS3121 involved in synthesis of phaseolotoxin.</title>
        <authorList>
            <person name="Aguilera S."/>
            <person name="Lopez-Lopez K."/>
            <person name="Nieto Y."/>
            <person name="Garciduenas-Pina R."/>
            <person name="Hernandez-Guzman G."/>
            <person name="Hernandez-Flores J.L."/>
            <person name="Murillo J."/>
            <person name="Alvarez-Morales A."/>
        </authorList>
    </citation>
    <scope>NUCLEOTIDE SEQUENCE</scope>
    <source>
        <strain evidence="1">CFBP3388</strain>
    </source>
</reference>
<organism evidence="1">
    <name type="scientific">Pseudomonas syringae pv. syringae</name>
    <dbReference type="NCBI Taxonomy" id="321"/>
    <lineage>
        <taxon>Bacteria</taxon>
        <taxon>Pseudomonadati</taxon>
        <taxon>Pseudomonadota</taxon>
        <taxon>Gammaproteobacteria</taxon>
        <taxon>Pseudomonadales</taxon>
        <taxon>Pseudomonadaceae</taxon>
        <taxon>Pseudomonas</taxon>
        <taxon>Pseudomonas syringae</taxon>
    </lineage>
</organism>